<keyword evidence="4" id="KW-0508">mRNA splicing</keyword>
<feature type="compositionally biased region" description="Basic and acidic residues" evidence="8">
    <location>
        <begin position="796"/>
        <end position="811"/>
    </location>
</feature>
<evidence type="ECO:0000313" key="9">
    <source>
        <dbReference type="EMBL" id="GCA62101.1"/>
    </source>
</evidence>
<dbReference type="InterPro" id="IPR003107">
    <property type="entry name" value="HAT"/>
</dbReference>
<evidence type="ECO:0000256" key="4">
    <source>
        <dbReference type="ARBA" id="ARBA00023187"/>
    </source>
</evidence>
<evidence type="ECO:0000313" key="10">
    <source>
        <dbReference type="Proteomes" id="UP000265618"/>
    </source>
</evidence>
<evidence type="ECO:0008006" key="11">
    <source>
        <dbReference type="Google" id="ProtNLM"/>
    </source>
</evidence>
<dbReference type="AlphaFoldDB" id="A0A391NIK8"/>
<dbReference type="GO" id="GO:0071004">
    <property type="term" value="C:U2-type prespliceosome"/>
    <property type="evidence" value="ECO:0007669"/>
    <property type="project" value="TreeGrafter"/>
</dbReference>
<evidence type="ECO:0000256" key="5">
    <source>
        <dbReference type="ARBA" id="ARBA00023242"/>
    </source>
</evidence>
<dbReference type="EMBL" id="BDIP01000165">
    <property type="protein sequence ID" value="GCA62101.1"/>
    <property type="molecule type" value="Genomic_DNA"/>
</dbReference>
<keyword evidence="5" id="KW-0539">Nucleus</keyword>
<dbReference type="Gene3D" id="1.25.40.10">
    <property type="entry name" value="Tetratricopeptide repeat domain"/>
    <property type="match status" value="1"/>
</dbReference>
<evidence type="ECO:0000256" key="7">
    <source>
        <dbReference type="SAM" id="Coils"/>
    </source>
</evidence>
<dbReference type="GO" id="GO:0000243">
    <property type="term" value="C:commitment complex"/>
    <property type="evidence" value="ECO:0007669"/>
    <property type="project" value="TreeGrafter"/>
</dbReference>
<organism evidence="9 10">
    <name type="scientific">Kipferlia bialata</name>
    <dbReference type="NCBI Taxonomy" id="797122"/>
    <lineage>
        <taxon>Eukaryota</taxon>
        <taxon>Metamonada</taxon>
        <taxon>Carpediemonas-like organisms</taxon>
        <taxon>Kipferlia</taxon>
    </lineage>
</organism>
<sequence length="839" mass="90358">MATPVRPQNPEDVDQWHKYLDAVSKGSSYPEIAEAYGSFFEVLPQCYYFYVLLSGKAHSMEGSETAIAVFEQGVKSTPYDYALWKEYIKYMTDNTLEGRLEVLRRAVATVGWDWQAKEMWSQFMEALKVEEPESVGAVYIDACAHGFSSHAEFVTEANTWAAAAEGLDSETKEAITAASEVGKAQVAACETAEGVIAGDRTFFHPSPVSDDARAAWMSLIDHVEAALAAAVEAEADVAGLIRRALNMYGRALVVLAKDGPAWDRFLTFVTTYKAHIDETVMAWAATQISAHFTPIQRRPALLGLLLKLEALSPEHACPAYKRATAAHPSVCGLAVATAQCMRRAGEEANACCDVLRTCFEAQKPALMQTAGYILTKLGDFRLALGDDRDLVIEEVVSLAGATPANAVIHATASWAERKGMYFVGAVYDAMGVGVGELVQRINIRCGLLLKHTESLRAEVDTAKAREREAMEDAGAASERERAALVGCAEAEEHCVMLSSTLVQLRQEAEEQREAAAAQAMEARVRREREKGQQRRVLGGLEALIREQEEVIVQCEHRLRGYEEADRERERAAQASFVSGAPFEQGHLPFDESVLDSQHDVSSGGGDTGIMREETPVGLTRQYSSPLRHVTRGVSVSPPPPSATRGEGEGGVSQAAVRRMQLALRLCGARGGGSDPTLARIGRLLAGALADIQGEGVSLSASQVAAEGGVSETGMEGDGEEGMTETQAAEEHPLPSDDEASDPDTQSSSEDAYLNMSEEEGESPHPTQSDPVPVPPSFSLHDIAQMDMDGGGIIDTHATETETLEAREDTDSGHGSTVKDLAAISTLLAEIEDNAAVHQD</sequence>
<evidence type="ECO:0000256" key="3">
    <source>
        <dbReference type="ARBA" id="ARBA00022737"/>
    </source>
</evidence>
<name>A0A391NIK8_9EUKA</name>
<feature type="region of interest" description="Disordered" evidence="8">
    <location>
        <begin position="702"/>
        <end position="817"/>
    </location>
</feature>
<comment type="similarity">
    <text evidence="6">Belongs to the PRP39 family.</text>
</comment>
<dbReference type="SUPFAM" id="SSF48452">
    <property type="entry name" value="TPR-like"/>
    <property type="match status" value="1"/>
</dbReference>
<evidence type="ECO:0000256" key="2">
    <source>
        <dbReference type="ARBA" id="ARBA00022664"/>
    </source>
</evidence>
<evidence type="ECO:0000256" key="6">
    <source>
        <dbReference type="ARBA" id="ARBA00038019"/>
    </source>
</evidence>
<dbReference type="SMART" id="SM00386">
    <property type="entry name" value="HAT"/>
    <property type="match status" value="2"/>
</dbReference>
<accession>A0A391NIK8</accession>
<reference evidence="9 10" key="1">
    <citation type="journal article" date="2018" name="PLoS ONE">
        <title>The draft genome of Kipferlia bialata reveals reductive genome evolution in fornicate parasites.</title>
        <authorList>
            <person name="Tanifuji G."/>
            <person name="Takabayashi S."/>
            <person name="Kume K."/>
            <person name="Takagi M."/>
            <person name="Nakayama T."/>
            <person name="Kamikawa R."/>
            <person name="Inagaki Y."/>
            <person name="Hashimoto T."/>
        </authorList>
    </citation>
    <scope>NUCLEOTIDE SEQUENCE [LARGE SCALE GENOMIC DNA]</scope>
    <source>
        <strain evidence="9">NY0173</strain>
    </source>
</reference>
<dbReference type="OrthoDB" id="10265668at2759"/>
<keyword evidence="3" id="KW-0677">Repeat</keyword>
<keyword evidence="10" id="KW-1185">Reference proteome</keyword>
<evidence type="ECO:0000256" key="8">
    <source>
        <dbReference type="SAM" id="MobiDB-lite"/>
    </source>
</evidence>
<feature type="coiled-coil region" evidence="7">
    <location>
        <begin position="501"/>
        <end position="564"/>
    </location>
</feature>
<dbReference type="PANTHER" id="PTHR17204">
    <property type="entry name" value="PRE-MRNA PROCESSING PROTEIN PRP39-RELATED"/>
    <property type="match status" value="1"/>
</dbReference>
<dbReference type="PANTHER" id="PTHR17204:SF5">
    <property type="entry name" value="PRE-MRNA-PROCESSING FACTOR 39"/>
    <property type="match status" value="1"/>
</dbReference>
<dbReference type="InterPro" id="IPR011990">
    <property type="entry name" value="TPR-like_helical_dom_sf"/>
</dbReference>
<keyword evidence="2" id="KW-0507">mRNA processing</keyword>
<dbReference type="Proteomes" id="UP000265618">
    <property type="component" value="Unassembled WGS sequence"/>
</dbReference>
<comment type="caution">
    <text evidence="9">The sequence shown here is derived from an EMBL/GenBank/DDBJ whole genome shotgun (WGS) entry which is preliminary data.</text>
</comment>
<dbReference type="GO" id="GO:0000395">
    <property type="term" value="P:mRNA 5'-splice site recognition"/>
    <property type="evidence" value="ECO:0007669"/>
    <property type="project" value="TreeGrafter"/>
</dbReference>
<feature type="region of interest" description="Disordered" evidence="8">
    <location>
        <begin position="630"/>
        <end position="653"/>
    </location>
</feature>
<gene>
    <name evidence="9" type="ORF">KIPB_001209</name>
</gene>
<keyword evidence="7" id="KW-0175">Coiled coil</keyword>
<dbReference type="Pfam" id="PF23240">
    <property type="entry name" value="HAT_PRP39_N"/>
    <property type="match status" value="1"/>
</dbReference>
<dbReference type="GO" id="GO:0030627">
    <property type="term" value="F:pre-mRNA 5'-splice site binding"/>
    <property type="evidence" value="ECO:0007669"/>
    <property type="project" value="TreeGrafter"/>
</dbReference>
<proteinExistence type="inferred from homology"/>
<protein>
    <recommendedName>
        <fullName evidence="11">Suppressor of forked domain-containing protein</fullName>
    </recommendedName>
</protein>
<dbReference type="GO" id="GO:0005685">
    <property type="term" value="C:U1 snRNP"/>
    <property type="evidence" value="ECO:0007669"/>
    <property type="project" value="TreeGrafter"/>
</dbReference>
<evidence type="ECO:0000256" key="1">
    <source>
        <dbReference type="ARBA" id="ARBA00004123"/>
    </source>
</evidence>
<comment type="subcellular location">
    <subcellularLocation>
        <location evidence="1">Nucleus</location>
    </subcellularLocation>
</comment>